<protein>
    <submittedName>
        <fullName evidence="2">Uncharacterized protein</fullName>
    </submittedName>
</protein>
<keyword evidence="3" id="KW-1185">Reference proteome</keyword>
<dbReference type="PANTHER" id="PTHR31751:SF7">
    <property type="entry name" value="THAP-TYPE DOMAIN-CONTAINING PROTEIN"/>
    <property type="match status" value="1"/>
</dbReference>
<feature type="compositionally biased region" description="Basic and acidic residues" evidence="1">
    <location>
        <begin position="400"/>
        <end position="417"/>
    </location>
</feature>
<accession>A0A8W8HKK7</accession>
<sequence length="417" mass="47634">GGNFHQSTLFSKFLKLPFLSSSSFTKIQRRYVIPAIEEVWENHQGHILEEFRDKDVVILGDGRMDSPGHCAQYCTYTFMENESKKILCILTMDKRMTGKNSCTLEKACFQKGLQFLLQSGIHVVEVVTDAHVQIESLMKNNYPDIKHSFDIWHGSKNLGKKLLKAGQEKTKKPLLQWTREVVNHFWYCSASANTVEEFIGIWCGVIHHVIGEHEWILPYRIGGKSCCEHGPLTEEGNKDYLVAGSPAHVALREIVLDKHLLKKIPYFLHCRSTAALESFQNLILKYSPKRLSYTPHVYTARTLLAALDHDVNCDRPAAVKKDGSLRQQRYYSKKSGHWSVCHVKEEKTYPYVSDIISSCIEKRLVDPIGMNRPVVLDADDPRRISKTLASVEPPPTAQLVEEKKSRFPVEKDIKPKD</sequence>
<evidence type="ECO:0000256" key="1">
    <source>
        <dbReference type="SAM" id="MobiDB-lite"/>
    </source>
</evidence>
<proteinExistence type="predicted"/>
<evidence type="ECO:0000313" key="3">
    <source>
        <dbReference type="Proteomes" id="UP000005408"/>
    </source>
</evidence>
<dbReference type="EnsemblMetazoa" id="G10010.1">
    <property type="protein sequence ID" value="G10010.1:cds"/>
    <property type="gene ID" value="G10010"/>
</dbReference>
<name>A0A8W8HKK7_MAGGI</name>
<dbReference type="Proteomes" id="UP000005408">
    <property type="component" value="Unassembled WGS sequence"/>
</dbReference>
<evidence type="ECO:0000313" key="2">
    <source>
        <dbReference type="EnsemblMetazoa" id="G10010.1:cds"/>
    </source>
</evidence>
<feature type="region of interest" description="Disordered" evidence="1">
    <location>
        <begin position="386"/>
        <end position="417"/>
    </location>
</feature>
<reference evidence="2" key="1">
    <citation type="submission" date="2022-08" db="UniProtKB">
        <authorList>
            <consortium name="EnsemblMetazoa"/>
        </authorList>
    </citation>
    <scope>IDENTIFICATION</scope>
    <source>
        <strain evidence="2">05x7-T-G4-1.051#20</strain>
    </source>
</reference>
<dbReference type="AlphaFoldDB" id="A0A8W8HKK7"/>
<dbReference type="PANTHER" id="PTHR31751">
    <property type="entry name" value="SI:CH211-108C17.2-RELATED-RELATED"/>
    <property type="match status" value="1"/>
</dbReference>
<organism evidence="2 3">
    <name type="scientific">Magallana gigas</name>
    <name type="common">Pacific oyster</name>
    <name type="synonym">Crassostrea gigas</name>
    <dbReference type="NCBI Taxonomy" id="29159"/>
    <lineage>
        <taxon>Eukaryota</taxon>
        <taxon>Metazoa</taxon>
        <taxon>Spiralia</taxon>
        <taxon>Lophotrochozoa</taxon>
        <taxon>Mollusca</taxon>
        <taxon>Bivalvia</taxon>
        <taxon>Autobranchia</taxon>
        <taxon>Pteriomorphia</taxon>
        <taxon>Ostreida</taxon>
        <taxon>Ostreoidea</taxon>
        <taxon>Ostreidae</taxon>
        <taxon>Magallana</taxon>
    </lineage>
</organism>